<reference evidence="2 3" key="1">
    <citation type="journal article" date="2012" name="Eukaryot. Cell">
        <title>Draft genome sequence of Wickerhamomyces ciferrii NRRL Y-1031 F-60-10.</title>
        <authorList>
            <person name="Schneider J."/>
            <person name="Andrea H."/>
            <person name="Blom J."/>
            <person name="Jaenicke S."/>
            <person name="Ruckert C."/>
            <person name="Schorsch C."/>
            <person name="Szczepanowski R."/>
            <person name="Farwick M."/>
            <person name="Goesmann A."/>
            <person name="Puhler A."/>
            <person name="Schaffer S."/>
            <person name="Tauch A."/>
            <person name="Kohler T."/>
            <person name="Brinkrolf K."/>
        </authorList>
    </citation>
    <scope>NUCLEOTIDE SEQUENCE [LARGE SCALE GENOMIC DNA]</scope>
    <source>
        <strain evidence="3">ATCC 14091 / BCRC 22168 / CBS 111 / JCM 3599 / NBRC 0793 / NRRL Y-1031 F-60-10</strain>
    </source>
</reference>
<accession>K0KY77</accession>
<dbReference type="HOGENOM" id="CLU_127832_0_0_1"/>
<keyword evidence="3" id="KW-1185">Reference proteome</keyword>
<proteinExistence type="predicted"/>
<dbReference type="InParanoid" id="K0KY77"/>
<evidence type="ECO:0000313" key="2">
    <source>
        <dbReference type="EMBL" id="CCH47027.1"/>
    </source>
</evidence>
<evidence type="ECO:0000256" key="1">
    <source>
        <dbReference type="SAM" id="SignalP"/>
    </source>
</evidence>
<dbReference type="Proteomes" id="UP000009328">
    <property type="component" value="Unassembled WGS sequence"/>
</dbReference>
<feature type="chain" id="PRO_5003836572" evidence="1">
    <location>
        <begin position="19"/>
        <end position="127"/>
    </location>
</feature>
<sequence>MKLSSILVKGFLLCGIIASPAATESSINAESSTFSSDNSTDSIMAEAGGEGRFCFGANSKYNVCHGSVEKCVKKRTGGSKDKSKIDDATKLCKFYCSEVMNTTQCKQSKYKADYHPNWSCDKQQYCY</sequence>
<keyword evidence="1" id="KW-0732">Signal</keyword>
<dbReference type="EMBL" id="CAIF01000300">
    <property type="protein sequence ID" value="CCH47027.1"/>
    <property type="molecule type" value="Genomic_DNA"/>
</dbReference>
<comment type="caution">
    <text evidence="2">The sequence shown here is derived from an EMBL/GenBank/DDBJ whole genome shotgun (WGS) entry which is preliminary data.</text>
</comment>
<name>K0KY77_WICCF</name>
<dbReference type="AlphaFoldDB" id="K0KY77"/>
<feature type="signal peptide" evidence="1">
    <location>
        <begin position="1"/>
        <end position="18"/>
    </location>
</feature>
<protein>
    <submittedName>
        <fullName evidence="2">Secreted protein</fullName>
    </submittedName>
</protein>
<gene>
    <name evidence="2" type="ORF">BN7_6636</name>
</gene>
<organism evidence="2 3">
    <name type="scientific">Wickerhamomyces ciferrii (strain ATCC 14091 / BCRC 22168 / CBS 111 / JCM 3599 / NBRC 0793 / NRRL Y-1031 F-60-10)</name>
    <name type="common">Yeast</name>
    <name type="synonym">Pichia ciferrii</name>
    <dbReference type="NCBI Taxonomy" id="1206466"/>
    <lineage>
        <taxon>Eukaryota</taxon>
        <taxon>Fungi</taxon>
        <taxon>Dikarya</taxon>
        <taxon>Ascomycota</taxon>
        <taxon>Saccharomycotina</taxon>
        <taxon>Saccharomycetes</taxon>
        <taxon>Phaffomycetales</taxon>
        <taxon>Wickerhamomycetaceae</taxon>
        <taxon>Wickerhamomyces</taxon>
    </lineage>
</organism>
<evidence type="ECO:0000313" key="3">
    <source>
        <dbReference type="Proteomes" id="UP000009328"/>
    </source>
</evidence>